<dbReference type="GO" id="GO:0016747">
    <property type="term" value="F:acyltransferase activity, transferring groups other than amino-acyl groups"/>
    <property type="evidence" value="ECO:0007669"/>
    <property type="project" value="InterPro"/>
</dbReference>
<protein>
    <submittedName>
        <fullName evidence="2">GNAT family N-acetyltransferase</fullName>
    </submittedName>
</protein>
<dbReference type="EMBL" id="JAEILH010000088">
    <property type="protein sequence ID" value="MBI6628172.1"/>
    <property type="molecule type" value="Genomic_DNA"/>
</dbReference>
<gene>
    <name evidence="2" type="ORF">YA0853_31665</name>
</gene>
<dbReference type="Proteomes" id="UP000645865">
    <property type="component" value="Unassembled WGS sequence"/>
</dbReference>
<feature type="domain" description="N-acetyltransferase" evidence="1">
    <location>
        <begin position="1"/>
        <end position="133"/>
    </location>
</feature>
<evidence type="ECO:0000313" key="2">
    <source>
        <dbReference type="EMBL" id="MBI6628172.1"/>
    </source>
</evidence>
<reference evidence="2" key="1">
    <citation type="submission" date="2020-12" db="EMBL/GenBank/DDBJ databases">
        <title>Comparative genomic insights into the epidemiology and virulence of plant pathogenic Pseudomonads from Turkey.</title>
        <authorList>
            <person name="Dillon M."/>
            <person name="Ruiz-Bedoya T."/>
            <person name="Bendalovic-Torma C."/>
            <person name="Guttman K.M."/>
            <person name="Kwak H."/>
            <person name="Middleton M.A."/>
            <person name="Wang P.W."/>
            <person name="Horuz S."/>
            <person name="Aysan Y."/>
            <person name="Guttman D.S."/>
        </authorList>
    </citation>
    <scope>NUCLEOTIDE SEQUENCE</scope>
    <source>
        <strain evidence="2">S5_IA_3a</strain>
    </source>
</reference>
<name>A0A8I1JH11_9PSED</name>
<dbReference type="CDD" id="cd04301">
    <property type="entry name" value="NAT_SF"/>
    <property type="match status" value="1"/>
</dbReference>
<dbReference type="Pfam" id="PF00583">
    <property type="entry name" value="Acetyltransf_1"/>
    <property type="match status" value="1"/>
</dbReference>
<proteinExistence type="predicted"/>
<dbReference type="AlphaFoldDB" id="A0A8I1JH11"/>
<evidence type="ECO:0000313" key="3">
    <source>
        <dbReference type="Proteomes" id="UP000645865"/>
    </source>
</evidence>
<dbReference type="RefSeq" id="WP_198712619.1">
    <property type="nucleotide sequence ID" value="NZ_JAEILH010000088.1"/>
</dbReference>
<dbReference type="SUPFAM" id="SSF55729">
    <property type="entry name" value="Acyl-CoA N-acyltransferases (Nat)"/>
    <property type="match status" value="1"/>
</dbReference>
<evidence type="ECO:0000259" key="1">
    <source>
        <dbReference type="PROSITE" id="PS51186"/>
    </source>
</evidence>
<dbReference type="Gene3D" id="3.40.630.30">
    <property type="match status" value="1"/>
</dbReference>
<dbReference type="InterPro" id="IPR016181">
    <property type="entry name" value="Acyl_CoA_acyltransferase"/>
</dbReference>
<organism evidence="2 3">
    <name type="scientific">Pseudomonas rhodesiae</name>
    <dbReference type="NCBI Taxonomy" id="76760"/>
    <lineage>
        <taxon>Bacteria</taxon>
        <taxon>Pseudomonadati</taxon>
        <taxon>Pseudomonadota</taxon>
        <taxon>Gammaproteobacteria</taxon>
        <taxon>Pseudomonadales</taxon>
        <taxon>Pseudomonadaceae</taxon>
        <taxon>Pseudomonas</taxon>
    </lineage>
</organism>
<dbReference type="InterPro" id="IPR000182">
    <property type="entry name" value="GNAT_dom"/>
</dbReference>
<keyword evidence="2" id="KW-0808">Transferase</keyword>
<dbReference type="PROSITE" id="PS51186">
    <property type="entry name" value="GNAT"/>
    <property type="match status" value="1"/>
</dbReference>
<sequence>MEKSSLSYGESHDPGAVQDLSFLDPGTPFAEVHYPSDDAEQRWFIISLAGKAIGYFSTVWPEKLEIYQFFICPGARRTGVGTAAAQMIVRDLLAEHKVVSFSVVNEASYHFWCRALHGFSSAEDGDTLSITLSSEDQA</sequence>
<accession>A0A8I1JH11</accession>
<comment type="caution">
    <text evidence="2">The sequence shown here is derived from an EMBL/GenBank/DDBJ whole genome shotgun (WGS) entry which is preliminary data.</text>
</comment>